<keyword evidence="2" id="KW-1185">Reference proteome</keyword>
<dbReference type="EMBL" id="CP001860">
    <property type="protein sequence ID" value="ADB62637.1"/>
    <property type="molecule type" value="Genomic_DNA"/>
</dbReference>
<gene>
    <name evidence="1" type="ordered locus">Htur_3775</name>
</gene>
<dbReference type="STRING" id="543526.Htur_3775"/>
<dbReference type="HOGENOM" id="CLU_3394497_0_0_2"/>
<evidence type="ECO:0000313" key="1">
    <source>
        <dbReference type="EMBL" id="ADB62637.1"/>
    </source>
</evidence>
<dbReference type="KEGG" id="htu:Htur_3775"/>
<sequence>MMVWELNGGARIIPNGYVEDSSAVTDGETPR</sequence>
<proteinExistence type="predicted"/>
<dbReference type="AlphaFoldDB" id="D2RSE8"/>
<organism evidence="1 2">
    <name type="scientific">Haloterrigena turkmenica (strain ATCC 51198 / DSM 5511 / JCM 9101 / NCIMB 13204 / VKM B-1734 / 4k)</name>
    <name type="common">Halococcus turkmenicus</name>
    <dbReference type="NCBI Taxonomy" id="543526"/>
    <lineage>
        <taxon>Archaea</taxon>
        <taxon>Methanobacteriati</taxon>
        <taxon>Methanobacteriota</taxon>
        <taxon>Stenosarchaea group</taxon>
        <taxon>Halobacteria</taxon>
        <taxon>Halobacteriales</taxon>
        <taxon>Natrialbaceae</taxon>
        <taxon>Haloterrigena</taxon>
    </lineage>
</organism>
<protein>
    <submittedName>
        <fullName evidence="1">Uncharacterized protein</fullName>
    </submittedName>
</protein>
<accession>D2RSE8</accession>
<dbReference type="Proteomes" id="UP000001903">
    <property type="component" value="Chromosome"/>
</dbReference>
<evidence type="ECO:0000313" key="2">
    <source>
        <dbReference type="Proteomes" id="UP000001903"/>
    </source>
</evidence>
<reference evidence="1 2" key="1">
    <citation type="journal article" date="2010" name="Stand. Genomic Sci.">
        <title>Complete genome sequence of Haloterrigena turkmenica type strain (4k).</title>
        <authorList>
            <person name="Saunders E."/>
            <person name="Tindall B.J."/>
            <person name="Fahnrich R."/>
            <person name="Lapidus A."/>
            <person name="Copeland A."/>
            <person name="Del Rio T.G."/>
            <person name="Lucas S."/>
            <person name="Chen F."/>
            <person name="Tice H."/>
            <person name="Cheng J.F."/>
            <person name="Han C."/>
            <person name="Detter J.C."/>
            <person name="Bruce D."/>
            <person name="Goodwin L."/>
            <person name="Chain P."/>
            <person name="Pitluck S."/>
            <person name="Pati A."/>
            <person name="Ivanova N."/>
            <person name="Mavromatis K."/>
            <person name="Chen A."/>
            <person name="Palaniappan K."/>
            <person name="Land M."/>
            <person name="Hauser L."/>
            <person name="Chang Y.J."/>
            <person name="Jeffries C.D."/>
            <person name="Brettin T."/>
            <person name="Rohde M."/>
            <person name="Goker M."/>
            <person name="Bristow J."/>
            <person name="Eisen J.A."/>
            <person name="Markowitz V."/>
            <person name="Hugenholtz P."/>
            <person name="Klenk H.P."/>
            <person name="Kyrpides N.C."/>
        </authorList>
    </citation>
    <scope>NUCLEOTIDE SEQUENCE [LARGE SCALE GENOMIC DNA]</scope>
    <source>
        <strain evidence="2">ATCC 51198 / DSM 5511 / JCM 9101 / NCIMB 13204 / VKM B-1734 / 4k</strain>
    </source>
</reference>
<name>D2RSE8_HALTV</name>